<dbReference type="InterPro" id="IPR035906">
    <property type="entry name" value="MetI-like_sf"/>
</dbReference>
<feature type="transmembrane region" description="Helical" evidence="7">
    <location>
        <begin position="80"/>
        <end position="104"/>
    </location>
</feature>
<evidence type="ECO:0000256" key="2">
    <source>
        <dbReference type="ARBA" id="ARBA00022448"/>
    </source>
</evidence>
<dbReference type="Gene3D" id="1.10.3720.10">
    <property type="entry name" value="MetI-like"/>
    <property type="match status" value="1"/>
</dbReference>
<feature type="domain" description="ABC transmembrane type-1" evidence="8">
    <location>
        <begin position="76"/>
        <end position="289"/>
    </location>
</feature>
<evidence type="ECO:0000256" key="7">
    <source>
        <dbReference type="RuleBase" id="RU363032"/>
    </source>
</evidence>
<evidence type="ECO:0000256" key="6">
    <source>
        <dbReference type="ARBA" id="ARBA00023136"/>
    </source>
</evidence>
<comment type="similarity">
    <text evidence="7">Belongs to the binding-protein-dependent transport system permease family.</text>
</comment>
<dbReference type="SUPFAM" id="SSF161098">
    <property type="entry name" value="MetI-like"/>
    <property type="match status" value="1"/>
</dbReference>
<evidence type="ECO:0000313" key="9">
    <source>
        <dbReference type="EMBL" id="PWJ28156.1"/>
    </source>
</evidence>
<keyword evidence="2 7" id="KW-0813">Transport</keyword>
<dbReference type="PANTHER" id="PTHR30193">
    <property type="entry name" value="ABC TRANSPORTER PERMEASE PROTEIN"/>
    <property type="match status" value="1"/>
</dbReference>
<comment type="caution">
    <text evidence="9">The sequence shown here is derived from an EMBL/GenBank/DDBJ whole genome shotgun (WGS) entry which is preliminary data.</text>
</comment>
<feature type="transmembrane region" description="Helical" evidence="7">
    <location>
        <begin position="162"/>
        <end position="187"/>
    </location>
</feature>
<keyword evidence="4 7" id="KW-0812">Transmembrane</keyword>
<dbReference type="Proteomes" id="UP000245845">
    <property type="component" value="Unassembled WGS sequence"/>
</dbReference>
<evidence type="ECO:0000313" key="10">
    <source>
        <dbReference type="Proteomes" id="UP000245845"/>
    </source>
</evidence>
<proteinExistence type="inferred from homology"/>
<evidence type="ECO:0000256" key="4">
    <source>
        <dbReference type="ARBA" id="ARBA00022692"/>
    </source>
</evidence>
<feature type="transmembrane region" description="Helical" evidence="7">
    <location>
        <begin position="268"/>
        <end position="292"/>
    </location>
</feature>
<dbReference type="AlphaFoldDB" id="A0A2Y9BGG9"/>
<accession>A0A2Y9BGG9</accession>
<dbReference type="GO" id="GO:0055085">
    <property type="term" value="P:transmembrane transport"/>
    <property type="evidence" value="ECO:0007669"/>
    <property type="project" value="InterPro"/>
</dbReference>
<evidence type="ECO:0000256" key="1">
    <source>
        <dbReference type="ARBA" id="ARBA00004651"/>
    </source>
</evidence>
<dbReference type="EMBL" id="QGDL01000009">
    <property type="protein sequence ID" value="PWJ28156.1"/>
    <property type="molecule type" value="Genomic_DNA"/>
</dbReference>
<keyword evidence="5 7" id="KW-1133">Transmembrane helix</keyword>
<keyword evidence="10" id="KW-1185">Reference proteome</keyword>
<feature type="transmembrane region" description="Helical" evidence="7">
    <location>
        <begin position="111"/>
        <end position="134"/>
    </location>
</feature>
<gene>
    <name evidence="9" type="ORF">A8806_10933</name>
</gene>
<dbReference type="OrthoDB" id="9788108at2"/>
<sequence length="308" mass="34619">MGKLIGTKRNRGRSIFLFCVLVPTFIWFLIFFIIPFFSVIMYSFTNAHMAYPTYKFVGFDQYIKAFTKDPTFLISLKNTVVTALVIVPSTVILAILLAAGLNALGNKLRQIFTFIYFLPSVISAVAISLVWNWLYNKNYGLFNAILDALGMKTQPFLTSASQALICLCIVQIWSIFGYYAVILLAAIRGIDKSYYEAAEVDGAGPLAKFFRITLPLIKNNILFVCVMTTTVAFMFFAPVQILTKGTPGTSTMVMLLHIMNKGIKNSDIGYASAMSIILMLIILFFSMIQWIITRERKEKAKHYKGQGV</sequence>
<dbReference type="Pfam" id="PF00528">
    <property type="entry name" value="BPD_transp_1"/>
    <property type="match status" value="1"/>
</dbReference>
<keyword evidence="3" id="KW-1003">Cell membrane</keyword>
<evidence type="ECO:0000256" key="3">
    <source>
        <dbReference type="ARBA" id="ARBA00022475"/>
    </source>
</evidence>
<dbReference type="GO" id="GO:0005886">
    <property type="term" value="C:plasma membrane"/>
    <property type="evidence" value="ECO:0007669"/>
    <property type="project" value="UniProtKB-SubCell"/>
</dbReference>
<dbReference type="InterPro" id="IPR000515">
    <property type="entry name" value="MetI-like"/>
</dbReference>
<dbReference type="RefSeq" id="WP_109731973.1">
    <property type="nucleotide sequence ID" value="NZ_BAAACK010000009.1"/>
</dbReference>
<feature type="transmembrane region" description="Helical" evidence="7">
    <location>
        <begin position="15"/>
        <end position="44"/>
    </location>
</feature>
<evidence type="ECO:0000259" key="8">
    <source>
        <dbReference type="PROSITE" id="PS50928"/>
    </source>
</evidence>
<organism evidence="9 10">
    <name type="scientific">Faecalicatena orotica</name>
    <dbReference type="NCBI Taxonomy" id="1544"/>
    <lineage>
        <taxon>Bacteria</taxon>
        <taxon>Bacillati</taxon>
        <taxon>Bacillota</taxon>
        <taxon>Clostridia</taxon>
        <taxon>Lachnospirales</taxon>
        <taxon>Lachnospiraceae</taxon>
        <taxon>Faecalicatena</taxon>
    </lineage>
</organism>
<reference evidence="9 10" key="1">
    <citation type="submission" date="2018-05" db="EMBL/GenBank/DDBJ databases">
        <title>The Hungate 1000. A catalogue of reference genomes from the rumen microbiome.</title>
        <authorList>
            <person name="Kelly W."/>
        </authorList>
    </citation>
    <scope>NUCLEOTIDE SEQUENCE [LARGE SCALE GENOMIC DNA]</scope>
    <source>
        <strain evidence="9 10">NLAE-zl-C242</strain>
    </source>
</reference>
<protein>
    <submittedName>
        <fullName evidence="9">Carbohydrate ABC transporter membrane protein 1 (CUT1 family)</fullName>
    </submittedName>
</protein>
<dbReference type="PANTHER" id="PTHR30193:SF37">
    <property type="entry name" value="INNER MEMBRANE ABC TRANSPORTER PERMEASE PROTEIN YCJO"/>
    <property type="match status" value="1"/>
</dbReference>
<dbReference type="InterPro" id="IPR051393">
    <property type="entry name" value="ABC_transporter_permease"/>
</dbReference>
<evidence type="ECO:0000256" key="5">
    <source>
        <dbReference type="ARBA" id="ARBA00022989"/>
    </source>
</evidence>
<dbReference type="PROSITE" id="PS50928">
    <property type="entry name" value="ABC_TM1"/>
    <property type="match status" value="1"/>
</dbReference>
<comment type="subcellular location">
    <subcellularLocation>
        <location evidence="1 7">Cell membrane</location>
        <topology evidence="1 7">Multi-pass membrane protein</topology>
    </subcellularLocation>
</comment>
<dbReference type="CDD" id="cd06261">
    <property type="entry name" value="TM_PBP2"/>
    <property type="match status" value="1"/>
</dbReference>
<keyword evidence="6 7" id="KW-0472">Membrane</keyword>
<feature type="transmembrane region" description="Helical" evidence="7">
    <location>
        <begin position="221"/>
        <end position="242"/>
    </location>
</feature>
<name>A0A2Y9BGG9_9FIRM</name>